<evidence type="ECO:0000313" key="1">
    <source>
        <dbReference type="EMBL" id="CAD8111140.1"/>
    </source>
</evidence>
<dbReference type="OMA" id="HPLWLQE"/>
<gene>
    <name evidence="1" type="ORF">PPRIM_AZ9-3.1.T1460117</name>
</gene>
<comment type="caution">
    <text evidence="1">The sequence shown here is derived from an EMBL/GenBank/DDBJ whole genome shotgun (WGS) entry which is preliminary data.</text>
</comment>
<dbReference type="Proteomes" id="UP000688137">
    <property type="component" value="Unassembled WGS sequence"/>
</dbReference>
<organism evidence="1 2">
    <name type="scientific">Paramecium primaurelia</name>
    <dbReference type="NCBI Taxonomy" id="5886"/>
    <lineage>
        <taxon>Eukaryota</taxon>
        <taxon>Sar</taxon>
        <taxon>Alveolata</taxon>
        <taxon>Ciliophora</taxon>
        <taxon>Intramacronucleata</taxon>
        <taxon>Oligohymenophorea</taxon>
        <taxon>Peniculida</taxon>
        <taxon>Parameciidae</taxon>
        <taxon>Paramecium</taxon>
    </lineage>
</organism>
<dbReference type="AlphaFoldDB" id="A0A8S1Q9G2"/>
<name>A0A8S1Q9G2_PARPR</name>
<sequence length="91" mass="11052">MQNKEINKQDVPKIDKFLRREQIFKNEKKLNELHANYYQGIQLNKRELHQEAIKLLDYKVTHPEDLEIYISSSSITDKPMVYKHPLWLQEK</sequence>
<proteinExistence type="predicted"/>
<keyword evidence="2" id="KW-1185">Reference proteome</keyword>
<accession>A0A8S1Q9G2</accession>
<dbReference type="EMBL" id="CAJJDM010000150">
    <property type="protein sequence ID" value="CAD8111140.1"/>
    <property type="molecule type" value="Genomic_DNA"/>
</dbReference>
<protein>
    <submittedName>
        <fullName evidence="1">Uncharacterized protein</fullName>
    </submittedName>
</protein>
<reference evidence="1" key="1">
    <citation type="submission" date="2021-01" db="EMBL/GenBank/DDBJ databases">
        <authorList>
            <consortium name="Genoscope - CEA"/>
            <person name="William W."/>
        </authorList>
    </citation>
    <scope>NUCLEOTIDE SEQUENCE</scope>
</reference>
<evidence type="ECO:0000313" key="2">
    <source>
        <dbReference type="Proteomes" id="UP000688137"/>
    </source>
</evidence>